<keyword evidence="3" id="KW-0449">Lipoprotein</keyword>
<protein>
    <submittedName>
        <fullName evidence="3">Lipoprotein</fullName>
    </submittedName>
</protein>
<keyword evidence="2" id="KW-0732">Signal</keyword>
<feature type="chain" id="PRO_5043590547" evidence="2">
    <location>
        <begin position="24"/>
        <end position="189"/>
    </location>
</feature>
<evidence type="ECO:0000256" key="1">
    <source>
        <dbReference type="SAM" id="MobiDB-lite"/>
    </source>
</evidence>
<name>A0A380FUL4_9STAP</name>
<feature type="signal peptide" evidence="2">
    <location>
        <begin position="1"/>
        <end position="23"/>
    </location>
</feature>
<evidence type="ECO:0000313" key="6">
    <source>
        <dbReference type="Proteomes" id="UP000297598"/>
    </source>
</evidence>
<dbReference type="AlphaFoldDB" id="A0A380FUL4"/>
<dbReference type="EMBL" id="UHDO01000001">
    <property type="protein sequence ID" value="SUM42569.1"/>
    <property type="molecule type" value="Genomic_DNA"/>
</dbReference>
<feature type="compositionally biased region" description="Polar residues" evidence="1">
    <location>
        <begin position="65"/>
        <end position="74"/>
    </location>
</feature>
<evidence type="ECO:0000256" key="2">
    <source>
        <dbReference type="SAM" id="SignalP"/>
    </source>
</evidence>
<dbReference type="Proteomes" id="UP000254047">
    <property type="component" value="Unassembled WGS sequence"/>
</dbReference>
<evidence type="ECO:0000313" key="3">
    <source>
        <dbReference type="EMBL" id="SUM42569.1"/>
    </source>
</evidence>
<dbReference type="PROSITE" id="PS51257">
    <property type="entry name" value="PROKAR_LIPOPROTEIN"/>
    <property type="match status" value="1"/>
</dbReference>
<accession>A0A380FUL4</accession>
<feature type="compositionally biased region" description="Basic and acidic residues" evidence="1">
    <location>
        <begin position="27"/>
        <end position="37"/>
    </location>
</feature>
<dbReference type="RefSeq" id="WP_103299104.1">
    <property type="nucleotide sequence ID" value="NZ_PPQT01000163.1"/>
</dbReference>
<dbReference type="Proteomes" id="UP000297598">
    <property type="component" value="Unassembled WGS sequence"/>
</dbReference>
<dbReference type="EMBL" id="SRLS01000033">
    <property type="protein sequence ID" value="TGE14726.1"/>
    <property type="molecule type" value="Genomic_DNA"/>
</dbReference>
<evidence type="ECO:0000313" key="5">
    <source>
        <dbReference type="Proteomes" id="UP000254047"/>
    </source>
</evidence>
<organism evidence="3 5">
    <name type="scientific">Staphylococcus petrasii</name>
    <dbReference type="NCBI Taxonomy" id="1276936"/>
    <lineage>
        <taxon>Bacteria</taxon>
        <taxon>Bacillati</taxon>
        <taxon>Bacillota</taxon>
        <taxon>Bacilli</taxon>
        <taxon>Bacillales</taxon>
        <taxon>Staphylococcaceae</taxon>
        <taxon>Staphylococcus</taxon>
    </lineage>
</organism>
<reference evidence="4 6" key="2">
    <citation type="submission" date="2019-04" db="EMBL/GenBank/DDBJ databases">
        <title>Genomic characterization of Staphylococcus petrasii strains.</title>
        <authorList>
            <person name="Vrbovska V."/>
            <person name="Kovarovic V."/>
            <person name="Maslanova I."/>
            <person name="Indrakova A."/>
            <person name="Petras P."/>
            <person name="Sedo O."/>
            <person name="Svec P."/>
            <person name="Fisarova L."/>
            <person name="Sedlacek I."/>
            <person name="Doskar J."/>
            <person name="Pantucek R."/>
        </authorList>
    </citation>
    <scope>NUCLEOTIDE SEQUENCE [LARGE SCALE GENOMIC DNA]</scope>
    <source>
        <strain evidence="4 6">P5404</strain>
    </source>
</reference>
<proteinExistence type="predicted"/>
<gene>
    <name evidence="4" type="ORF">BJR09_12655</name>
    <name evidence="3" type="ORF">NCTC13830_00088</name>
</gene>
<feature type="region of interest" description="Disordered" evidence="1">
    <location>
        <begin position="27"/>
        <end position="74"/>
    </location>
</feature>
<feature type="compositionally biased region" description="Low complexity" evidence="1">
    <location>
        <begin position="41"/>
        <end position="64"/>
    </location>
</feature>
<sequence length="189" mass="21396">MKKCILGSLLASSLLLGACSINIEDGSKKQNQDKQNSEQHTSNNKQSKQVQNSSQNTQSQYQSQEALNEEQNNADMTEDEAIQKATNVFNSGVYHDFKIDSNRSTNSKYFITFLTNDAVGTPQSSATTVDKKTGEVGNFIDDRSKEEIENYIEFTRKSHKYQGPSDKFEKIVRENHTRPNDDVMNQKNQ</sequence>
<reference evidence="3 5" key="1">
    <citation type="submission" date="2018-06" db="EMBL/GenBank/DDBJ databases">
        <authorList>
            <consortium name="Pathogen Informatics"/>
            <person name="Doyle S."/>
        </authorList>
    </citation>
    <scope>NUCLEOTIDE SEQUENCE [LARGE SCALE GENOMIC DNA]</scope>
    <source>
        <strain evidence="3 5">NCTC13830</strain>
    </source>
</reference>
<keyword evidence="6" id="KW-1185">Reference proteome</keyword>
<evidence type="ECO:0000313" key="4">
    <source>
        <dbReference type="EMBL" id="TGE14726.1"/>
    </source>
</evidence>
<dbReference type="OrthoDB" id="2412747at2"/>